<feature type="transmembrane region" description="Helical" evidence="1">
    <location>
        <begin position="28"/>
        <end position="50"/>
    </location>
</feature>
<dbReference type="RefSeq" id="WP_371163672.1">
    <property type="nucleotide sequence ID" value="NZ_JBEDNX010000022.1"/>
</dbReference>
<organism evidence="2 3">
    <name type="scientific">Halorubrum miltondacostae</name>
    <dbReference type="NCBI Taxonomy" id="3076378"/>
    <lineage>
        <taxon>Archaea</taxon>
        <taxon>Methanobacteriati</taxon>
        <taxon>Methanobacteriota</taxon>
        <taxon>Stenosarchaea group</taxon>
        <taxon>Halobacteria</taxon>
        <taxon>Halobacteriales</taxon>
        <taxon>Haloferacaceae</taxon>
        <taxon>Halorubrum</taxon>
    </lineage>
</organism>
<keyword evidence="3" id="KW-1185">Reference proteome</keyword>
<dbReference type="AlphaFoldDB" id="A0ABD5M9K9"/>
<dbReference type="InterPro" id="IPR055966">
    <property type="entry name" value="DUF7544"/>
</dbReference>
<evidence type="ECO:0008006" key="4">
    <source>
        <dbReference type="Google" id="ProtNLM"/>
    </source>
</evidence>
<name>A0ABD5M9K9_9EURY</name>
<dbReference type="EMBL" id="JBEDNY010000010">
    <property type="protein sequence ID" value="MEZ3165698.1"/>
    <property type="molecule type" value="Genomic_DNA"/>
</dbReference>
<evidence type="ECO:0000313" key="3">
    <source>
        <dbReference type="Proteomes" id="UP001567572"/>
    </source>
</evidence>
<keyword evidence="1" id="KW-1133">Transmembrane helix</keyword>
<protein>
    <recommendedName>
        <fullName evidence="4">Glycerophosphoryl diester phosphodiesterase membrane domain-containing protein</fullName>
    </recommendedName>
</protein>
<evidence type="ECO:0000313" key="2">
    <source>
        <dbReference type="EMBL" id="MEZ3165698.1"/>
    </source>
</evidence>
<dbReference type="Proteomes" id="UP001567572">
    <property type="component" value="Unassembled WGS sequence"/>
</dbReference>
<feature type="transmembrane region" description="Helical" evidence="1">
    <location>
        <begin position="172"/>
        <end position="197"/>
    </location>
</feature>
<sequence>MDWHAVDALDRAVDATRRFLFPFEAVRWAKLAFLALAMAGGGIGASRATISPLDTSTIGVGAPTLGLGASAVGFDVSTGGFSAWAESVSPPPESTPSAAGALAQAFGGVVTSGLDRLVGLNETLLVAISVVTLLVALAFLVCSFAFRLAFYDALATGEVVLWRPFRSRFRQAVGLLSLLAGIGIVVATPVVAFVVAVGSASTATGGSASVPVLTVSAGFPPDVKGTVTVALAAVGVVVTLVGAAGSRLTFEFVAPAMVARDLGVIDGWRAVWTSLRGSWSNVVAYLLVHALVATGVRIVLVLAVAFVSVVVAAAGSIAVLFVAVPLGGVEAVFATTAGSVVFAAVLVGSVVSVVAVTLPVRLVTRTYLTAYEVSALAGIDPELAPLAPSVAAERGAASTGGG</sequence>
<keyword evidence="1" id="KW-0812">Transmembrane</keyword>
<gene>
    <name evidence="2" type="ORF">ABNG04_17900</name>
</gene>
<feature type="transmembrane region" description="Helical" evidence="1">
    <location>
        <begin position="332"/>
        <end position="358"/>
    </location>
</feature>
<dbReference type="Pfam" id="PF24400">
    <property type="entry name" value="DUF7544"/>
    <property type="match status" value="1"/>
</dbReference>
<feature type="transmembrane region" description="Helical" evidence="1">
    <location>
        <begin position="227"/>
        <end position="250"/>
    </location>
</feature>
<comment type="caution">
    <text evidence="2">The sequence shown here is derived from an EMBL/GenBank/DDBJ whole genome shotgun (WGS) entry which is preliminary data.</text>
</comment>
<keyword evidence="1" id="KW-0472">Membrane</keyword>
<feature type="transmembrane region" description="Helical" evidence="1">
    <location>
        <begin position="124"/>
        <end position="151"/>
    </location>
</feature>
<feature type="transmembrane region" description="Helical" evidence="1">
    <location>
        <begin position="299"/>
        <end position="326"/>
    </location>
</feature>
<proteinExistence type="predicted"/>
<evidence type="ECO:0000256" key="1">
    <source>
        <dbReference type="SAM" id="Phobius"/>
    </source>
</evidence>
<reference evidence="2 3" key="1">
    <citation type="submission" date="2024-06" db="EMBL/GenBank/DDBJ databases">
        <title>Halorubrum miltondacostae sp. nov., a potential PHA producer isolated from an inland solar saltern in Rio Maior, Portugal.</title>
        <authorList>
            <person name="Albuquerque L."/>
            <person name="Viver T."/>
            <person name="Barroso C."/>
            <person name="Claudino R."/>
            <person name="Galvan M."/>
            <person name="Simoes G."/>
            <person name="Lobo Da Cunha A."/>
            <person name="Egas C."/>
        </authorList>
    </citation>
    <scope>NUCLEOTIDE SEQUENCE [LARGE SCALE GENOMIC DNA]</scope>
    <source>
        <strain evidence="2 3">RMP-11</strain>
    </source>
</reference>
<accession>A0ABD5M9K9</accession>